<evidence type="ECO:0000256" key="4">
    <source>
        <dbReference type="SAM" id="Phobius"/>
    </source>
</evidence>
<dbReference type="Pfam" id="PF13432">
    <property type="entry name" value="TPR_16"/>
    <property type="match status" value="1"/>
</dbReference>
<keyword evidence="4" id="KW-0472">Membrane</keyword>
<evidence type="ECO:0000256" key="2">
    <source>
        <dbReference type="ARBA" id="ARBA00022803"/>
    </source>
</evidence>
<keyword evidence="1" id="KW-0677">Repeat</keyword>
<feature type="transmembrane region" description="Helical" evidence="4">
    <location>
        <begin position="15"/>
        <end position="34"/>
    </location>
</feature>
<feature type="repeat" description="TPR" evidence="3">
    <location>
        <begin position="235"/>
        <end position="268"/>
    </location>
</feature>
<dbReference type="KEGG" id="bpip:BPP43_09800"/>
<organism evidence="5 6">
    <name type="scientific">Brachyspira pilosicoli P43/6/78</name>
    <dbReference type="NCBI Taxonomy" id="1042417"/>
    <lineage>
        <taxon>Bacteria</taxon>
        <taxon>Pseudomonadati</taxon>
        <taxon>Spirochaetota</taxon>
        <taxon>Spirochaetia</taxon>
        <taxon>Brachyspirales</taxon>
        <taxon>Brachyspiraceae</taxon>
        <taxon>Brachyspira</taxon>
    </lineage>
</organism>
<dbReference type="Gene3D" id="1.25.40.10">
    <property type="entry name" value="Tetratricopeptide repeat domain"/>
    <property type="match status" value="2"/>
</dbReference>
<evidence type="ECO:0000256" key="1">
    <source>
        <dbReference type="ARBA" id="ARBA00022737"/>
    </source>
</evidence>
<reference evidence="5 6" key="1">
    <citation type="journal article" date="2013" name="Genome Announc.">
        <title>Complete Genome Sequence of the Porcine Strain Brachyspira pilosicoli P43/6/78(T.).</title>
        <authorList>
            <person name="Lin C."/>
            <person name="den Bakker H.C."/>
            <person name="Suzuki H."/>
            <person name="Lefebure T."/>
            <person name="Ponnala L."/>
            <person name="Sun Q."/>
            <person name="Stanhope M.J."/>
            <person name="Wiedmann M."/>
            <person name="Duhamel G.E."/>
        </authorList>
    </citation>
    <scope>NUCLEOTIDE SEQUENCE [LARGE SCALE GENOMIC DNA]</scope>
    <source>
        <strain evidence="5 6">P43/6/78</strain>
    </source>
</reference>
<dbReference type="Proteomes" id="UP000010793">
    <property type="component" value="Chromosome"/>
</dbReference>
<proteinExistence type="predicted"/>
<keyword evidence="4" id="KW-0812">Transmembrane</keyword>
<dbReference type="PANTHER" id="PTHR44943:SF8">
    <property type="entry name" value="TPR REPEAT-CONTAINING PROTEIN MJ0263"/>
    <property type="match status" value="1"/>
</dbReference>
<keyword evidence="6" id="KW-1185">Reference proteome</keyword>
<dbReference type="PROSITE" id="PS50005">
    <property type="entry name" value="TPR"/>
    <property type="match status" value="2"/>
</dbReference>
<evidence type="ECO:0000313" key="5">
    <source>
        <dbReference type="EMBL" id="AGA67142.1"/>
    </source>
</evidence>
<dbReference type="SMART" id="SM00028">
    <property type="entry name" value="TPR"/>
    <property type="match status" value="4"/>
</dbReference>
<dbReference type="InterPro" id="IPR051685">
    <property type="entry name" value="Ycf3/AcsC/BcsC/TPR_MFPF"/>
</dbReference>
<dbReference type="EMBL" id="CP002873">
    <property type="protein sequence ID" value="AGA67142.1"/>
    <property type="molecule type" value="Genomic_DNA"/>
</dbReference>
<dbReference type="AlphaFoldDB" id="A0A3B6VSV5"/>
<keyword evidence="2 3" id="KW-0802">TPR repeat</keyword>
<feature type="repeat" description="TPR" evidence="3">
    <location>
        <begin position="269"/>
        <end position="302"/>
    </location>
</feature>
<dbReference type="InterPro" id="IPR019734">
    <property type="entry name" value="TPR_rpt"/>
</dbReference>
<evidence type="ECO:0000313" key="6">
    <source>
        <dbReference type="Proteomes" id="UP000010793"/>
    </source>
</evidence>
<dbReference type="SUPFAM" id="SSF48452">
    <property type="entry name" value="TPR-like"/>
    <property type="match status" value="1"/>
</dbReference>
<dbReference type="Pfam" id="PF13424">
    <property type="entry name" value="TPR_12"/>
    <property type="match status" value="1"/>
</dbReference>
<gene>
    <name evidence="5" type="ORF">BPP43_09800</name>
</gene>
<evidence type="ECO:0000256" key="3">
    <source>
        <dbReference type="PROSITE-ProRule" id="PRU00339"/>
    </source>
</evidence>
<dbReference type="PANTHER" id="PTHR44943">
    <property type="entry name" value="CELLULOSE SYNTHASE OPERON PROTEIN C"/>
    <property type="match status" value="1"/>
</dbReference>
<protein>
    <submittedName>
        <fullName evidence="5">Uncharacterized protein</fullName>
    </submittedName>
</protein>
<name>A0A3B6VSV5_BRAPL</name>
<keyword evidence="4" id="KW-1133">Transmembrane helix</keyword>
<sequence>MPYLYDVERKINAKIIIATLAGIVVTAVLSYLFISNYIERKRIRYIYDYIALEDYDNASFIFKDLYSRKPLNKNILMAGIDLYYNILLITTDKDIITTASENITKYAKQMLLTSKFIKNKYIIYQRLAYGFQRLGSSYYIDAYNSYLEAIKNGDNRVSTVIELAKICYRIGYYEEAIENLEYAIKRDTENNKEFLNLELYYELAVAYEGNKNYTKAIQILSYIDGKFNNDYKLEAKSYSKLGDLYYRQGLYKESEFFYKKALLLDDKNPDLYYSIGELFRKTKRINEAIAMFREALKIDNNYKPARDALRRL</sequence>
<accession>A0A3B6VSV5</accession>
<dbReference type="InterPro" id="IPR011990">
    <property type="entry name" value="TPR-like_helical_dom_sf"/>
</dbReference>
<dbReference type="RefSeq" id="WP_015274797.1">
    <property type="nucleotide sequence ID" value="NC_019908.1"/>
</dbReference>